<feature type="binding site" evidence="12">
    <location>
        <position position="276"/>
    </location>
    <ligand>
        <name>substrate</name>
    </ligand>
</feature>
<evidence type="ECO:0000256" key="10">
    <source>
        <dbReference type="ARBA" id="ARBA00066427"/>
    </source>
</evidence>
<evidence type="ECO:0000256" key="12">
    <source>
        <dbReference type="HAMAP-Rule" id="MF_02120"/>
    </source>
</evidence>
<dbReference type="CDD" id="cd06828">
    <property type="entry name" value="PLPDE_III_DapDC"/>
    <property type="match status" value="1"/>
</dbReference>
<dbReference type="InterPro" id="IPR029066">
    <property type="entry name" value="PLP-binding_barrel"/>
</dbReference>
<evidence type="ECO:0000256" key="8">
    <source>
        <dbReference type="ARBA" id="ARBA00060643"/>
    </source>
</evidence>
<proteinExistence type="inferred from homology"/>
<feature type="binding site" evidence="12">
    <location>
        <position position="239"/>
    </location>
    <ligand>
        <name>pyridoxal 5'-phosphate</name>
        <dbReference type="ChEBI" id="CHEBI:597326"/>
    </ligand>
</feature>
<dbReference type="InterPro" id="IPR022657">
    <property type="entry name" value="De-COase2_CS"/>
</dbReference>
<evidence type="ECO:0000256" key="13">
    <source>
        <dbReference type="PIRSR" id="PIRSR600183-50"/>
    </source>
</evidence>
<gene>
    <name evidence="12 17" type="primary">lysA</name>
    <name evidence="17" type="ORF">EPICR_30165</name>
</gene>
<comment type="cofactor">
    <cofactor evidence="1 12 13 14">
        <name>pyridoxal 5'-phosphate</name>
        <dbReference type="ChEBI" id="CHEBI:597326"/>
    </cofactor>
</comment>
<reference evidence="17" key="1">
    <citation type="submission" date="2019-01" db="EMBL/GenBank/DDBJ databases">
        <authorList>
            <consortium name="Genoscope - CEA"/>
            <person name="William W."/>
        </authorList>
    </citation>
    <scope>NUCLEOTIDE SEQUENCE</scope>
    <source>
        <strain evidence="17">CR-1</strain>
    </source>
</reference>
<feature type="binding site" evidence="12">
    <location>
        <position position="312"/>
    </location>
    <ligand>
        <name>substrate</name>
    </ligand>
</feature>
<dbReference type="PRINTS" id="PR01179">
    <property type="entry name" value="ODADCRBXLASE"/>
</dbReference>
<dbReference type="GO" id="GO:0009089">
    <property type="term" value="P:lysine biosynthetic process via diaminopimelate"/>
    <property type="evidence" value="ECO:0007669"/>
    <property type="project" value="UniProtKB-UniRule"/>
</dbReference>
<dbReference type="Pfam" id="PF00278">
    <property type="entry name" value="Orn_DAP_Arg_deC"/>
    <property type="match status" value="1"/>
</dbReference>
<dbReference type="Gene3D" id="2.40.37.10">
    <property type="entry name" value="Lyase, Ornithine Decarboxylase, Chain A, domain 1"/>
    <property type="match status" value="1"/>
</dbReference>
<dbReference type="EMBL" id="CAACVI010000023">
    <property type="protein sequence ID" value="VEN74230.1"/>
    <property type="molecule type" value="Genomic_DNA"/>
</dbReference>
<dbReference type="PANTHER" id="PTHR43727">
    <property type="entry name" value="DIAMINOPIMELATE DECARBOXYLASE"/>
    <property type="match status" value="1"/>
</dbReference>
<name>A0A484HG92_9BACT</name>
<evidence type="ECO:0000256" key="3">
    <source>
        <dbReference type="ARBA" id="ARBA00022793"/>
    </source>
</evidence>
<evidence type="ECO:0000256" key="2">
    <source>
        <dbReference type="ARBA" id="ARBA00022605"/>
    </source>
</evidence>
<comment type="similarity">
    <text evidence="9 12">Belongs to the Orn/Lys/Arg decarboxylase class-II family. LysA subfamily.</text>
</comment>
<dbReference type="UniPathway" id="UPA00034">
    <property type="reaction ID" value="UER00027"/>
</dbReference>
<evidence type="ECO:0000313" key="17">
    <source>
        <dbReference type="EMBL" id="VEN74230.1"/>
    </source>
</evidence>
<evidence type="ECO:0000256" key="11">
    <source>
        <dbReference type="ARBA" id="ARBA00074972"/>
    </source>
</evidence>
<dbReference type="SUPFAM" id="SSF51419">
    <property type="entry name" value="PLP-binding barrel"/>
    <property type="match status" value="1"/>
</dbReference>
<dbReference type="InterPro" id="IPR009006">
    <property type="entry name" value="Ala_racemase/Decarboxylase_C"/>
</dbReference>
<keyword evidence="2 12" id="KW-0028">Amino-acid biosynthesis</keyword>
<dbReference type="Pfam" id="PF02784">
    <property type="entry name" value="Orn_Arg_deC_N"/>
    <property type="match status" value="1"/>
</dbReference>
<evidence type="ECO:0000256" key="4">
    <source>
        <dbReference type="ARBA" id="ARBA00022898"/>
    </source>
</evidence>
<evidence type="ECO:0000256" key="14">
    <source>
        <dbReference type="RuleBase" id="RU003738"/>
    </source>
</evidence>
<keyword evidence="3 12" id="KW-0210">Decarboxylase</keyword>
<evidence type="ECO:0000256" key="7">
    <source>
        <dbReference type="ARBA" id="ARBA00050464"/>
    </source>
</evidence>
<comment type="function">
    <text evidence="12">Specifically catalyzes the decarboxylation of meso-diaminopimelate (meso-DAP) to L-lysine.</text>
</comment>
<feature type="active site" description="Proton donor" evidence="13">
    <location>
        <position position="342"/>
    </location>
</feature>
<evidence type="ECO:0000259" key="15">
    <source>
        <dbReference type="Pfam" id="PF00278"/>
    </source>
</evidence>
<organism evidence="17">
    <name type="scientific">uncultured Desulfobacteraceae bacterium</name>
    <dbReference type="NCBI Taxonomy" id="218296"/>
    <lineage>
        <taxon>Bacteria</taxon>
        <taxon>Pseudomonadati</taxon>
        <taxon>Thermodesulfobacteriota</taxon>
        <taxon>Desulfobacteria</taxon>
        <taxon>Desulfobacterales</taxon>
        <taxon>Desulfobacteraceae</taxon>
        <taxon>environmental samples</taxon>
    </lineage>
</organism>
<dbReference type="FunFam" id="2.40.37.10:FF:000003">
    <property type="entry name" value="Diaminopimelate decarboxylase"/>
    <property type="match status" value="1"/>
</dbReference>
<sequence>MNHFQYKGEELFCENVPVSDIAREVGAPFYLYSRATLKRHFQVFDASFEGMDRLVCYSAKANSSLAILTLFNQMGSGLDIVSGGELYRGLKAGFPPEKIVYSGVGKRADEIDFALETGILMFNVESIEELQAIDQRAGHLGKQAPVAIRVNPDVDPKTHPYISTGMKKNKFGIDAETALEGYRMARDMAQIRPMGIDCHIGSQLTDAEPFREAMTNLLALSKKIKEMGIEITHIDMGGGLGISYDEESPPTPAEYASKIKDALGDLKATLVLEPGRVIVGNAGALVTRVLYRKKGPEKNFVIIDAGMNDLIRPSLYGAFHDIRPVKKNQGEMITADVVGPICESGDFLAKDREMRRPEQGDLLAVMSAGAYGFVMASNYCSRLRPAEVMADGDRFFVIRKRQTYQDLVEGEAVPEF</sequence>
<feature type="binding site" evidence="12">
    <location>
        <position position="343"/>
    </location>
    <ligand>
        <name>substrate</name>
    </ligand>
</feature>
<dbReference type="Gene3D" id="3.20.20.10">
    <property type="entry name" value="Alanine racemase"/>
    <property type="match status" value="1"/>
</dbReference>
<dbReference type="InterPro" id="IPR000183">
    <property type="entry name" value="Orn/DAP/Arg_de-COase"/>
</dbReference>
<dbReference type="PANTHER" id="PTHR43727:SF2">
    <property type="entry name" value="GROUP IV DECARBOXYLASE"/>
    <property type="match status" value="1"/>
</dbReference>
<feature type="binding site" evidence="12">
    <location>
        <position position="371"/>
    </location>
    <ligand>
        <name>substrate</name>
    </ligand>
</feature>
<protein>
    <recommendedName>
        <fullName evidence="11 12">Diaminopimelate decarboxylase</fullName>
        <shortName evidence="12">DAP decarboxylase</shortName>
        <shortName evidence="12">DAPDC</shortName>
        <ecNumber evidence="10 12">4.1.1.20</ecNumber>
    </recommendedName>
</protein>
<dbReference type="InterPro" id="IPR022643">
    <property type="entry name" value="De-COase2_C"/>
</dbReference>
<dbReference type="PRINTS" id="PR01181">
    <property type="entry name" value="DAPDCRBXLASE"/>
</dbReference>
<feature type="binding site" evidence="12">
    <location>
        <begin position="273"/>
        <end position="276"/>
    </location>
    <ligand>
        <name>pyridoxal 5'-phosphate</name>
        <dbReference type="ChEBI" id="CHEBI:597326"/>
    </ligand>
</feature>
<feature type="modified residue" description="N6-(pyridoxal phosphate)lysine" evidence="12 13">
    <location>
        <position position="60"/>
    </location>
</feature>
<dbReference type="EC" id="4.1.1.20" evidence="10 12"/>
<dbReference type="AlphaFoldDB" id="A0A484HG92"/>
<keyword evidence="4 12" id="KW-0663">Pyridoxal phosphate</keyword>
<evidence type="ECO:0000256" key="5">
    <source>
        <dbReference type="ARBA" id="ARBA00023154"/>
    </source>
</evidence>
<evidence type="ECO:0000256" key="6">
    <source>
        <dbReference type="ARBA" id="ARBA00023239"/>
    </source>
</evidence>
<evidence type="ECO:0000259" key="16">
    <source>
        <dbReference type="Pfam" id="PF02784"/>
    </source>
</evidence>
<dbReference type="NCBIfam" id="TIGR01048">
    <property type="entry name" value="lysA"/>
    <property type="match status" value="1"/>
</dbReference>
<comment type="catalytic activity">
    <reaction evidence="7 12 14">
        <text>meso-2,6-diaminopimelate + H(+) = L-lysine + CO2</text>
        <dbReference type="Rhea" id="RHEA:15101"/>
        <dbReference type="ChEBI" id="CHEBI:15378"/>
        <dbReference type="ChEBI" id="CHEBI:16526"/>
        <dbReference type="ChEBI" id="CHEBI:32551"/>
        <dbReference type="ChEBI" id="CHEBI:57791"/>
        <dbReference type="EC" id="4.1.1.20"/>
    </reaction>
</comment>
<keyword evidence="5 12" id="KW-0457">Lysine biosynthesis</keyword>
<dbReference type="FunFam" id="3.20.20.10:FF:000003">
    <property type="entry name" value="Diaminopimelate decarboxylase"/>
    <property type="match status" value="1"/>
</dbReference>
<comment type="pathway">
    <text evidence="8 12 14">Amino-acid biosynthesis; L-lysine biosynthesis via DAP pathway; L-lysine from DL-2,6-diaminopimelate: step 1/1.</text>
</comment>
<dbReference type="InterPro" id="IPR002986">
    <property type="entry name" value="DAP_deCOOHase_LysA"/>
</dbReference>
<dbReference type="PROSITE" id="PS00879">
    <property type="entry name" value="ODR_DC_2_2"/>
    <property type="match status" value="1"/>
</dbReference>
<feature type="binding site" evidence="12">
    <location>
        <position position="371"/>
    </location>
    <ligand>
        <name>pyridoxal 5'-phosphate</name>
        <dbReference type="ChEBI" id="CHEBI:597326"/>
    </ligand>
</feature>
<dbReference type="GO" id="GO:0030170">
    <property type="term" value="F:pyridoxal phosphate binding"/>
    <property type="evidence" value="ECO:0007669"/>
    <property type="project" value="UniProtKB-UniRule"/>
</dbReference>
<feature type="binding site" evidence="12">
    <location>
        <position position="316"/>
    </location>
    <ligand>
        <name>substrate</name>
    </ligand>
</feature>
<accession>A0A484HG92</accession>
<evidence type="ECO:0000256" key="1">
    <source>
        <dbReference type="ARBA" id="ARBA00001933"/>
    </source>
</evidence>
<dbReference type="SUPFAM" id="SSF50621">
    <property type="entry name" value="Alanine racemase C-terminal domain-like"/>
    <property type="match status" value="1"/>
</dbReference>
<evidence type="ECO:0000256" key="9">
    <source>
        <dbReference type="ARBA" id="ARBA00060983"/>
    </source>
</evidence>
<comment type="subunit">
    <text evidence="12">Homodimer.</text>
</comment>
<dbReference type="GO" id="GO:0008836">
    <property type="term" value="F:diaminopimelate decarboxylase activity"/>
    <property type="evidence" value="ECO:0007669"/>
    <property type="project" value="UniProtKB-UniRule"/>
</dbReference>
<keyword evidence="6 12" id="KW-0456">Lyase</keyword>
<feature type="domain" description="Orn/DAP/Arg decarboxylase 2 C-terminal" evidence="15">
    <location>
        <begin position="33"/>
        <end position="369"/>
    </location>
</feature>
<dbReference type="InterPro" id="IPR022644">
    <property type="entry name" value="De-COase2_N"/>
</dbReference>
<feature type="domain" description="Orn/DAP/Arg decarboxylase 2 N-terminal" evidence="16">
    <location>
        <begin position="35"/>
        <end position="279"/>
    </location>
</feature>
<dbReference type="HAMAP" id="MF_02120">
    <property type="entry name" value="LysA"/>
    <property type="match status" value="1"/>
</dbReference>